<protein>
    <submittedName>
        <fullName evidence="9">Na(+)/H(+) antiporter subunit B</fullName>
    </submittedName>
</protein>
<feature type="transmembrane region" description="Helical" evidence="7">
    <location>
        <begin position="36"/>
        <end position="58"/>
    </location>
</feature>
<sequence>MKKQHDNDVILQFCTLVVFFIIVMFAFSIFMNGHYLPGGGFVGGLLLSAALLIILIAYDIKTLYQIFPIDFKKMIGIGLIFCFATPLVSIFQGKPFFTHSFGELYIPVIGNIHYHTALFFDIGVMLVVIGTTITIILTIGENE</sequence>
<evidence type="ECO:0000256" key="3">
    <source>
        <dbReference type="ARBA" id="ARBA00022475"/>
    </source>
</evidence>
<feature type="transmembrane region" description="Helical" evidence="7">
    <location>
        <begin position="112"/>
        <end position="139"/>
    </location>
</feature>
<feature type="transmembrane region" description="Helical" evidence="7">
    <location>
        <begin position="74"/>
        <end position="92"/>
    </location>
</feature>
<dbReference type="EMBL" id="CP094348">
    <property type="protein sequence ID" value="UOB21117.1"/>
    <property type="molecule type" value="Genomic_DNA"/>
</dbReference>
<evidence type="ECO:0000313" key="9">
    <source>
        <dbReference type="EMBL" id="UOB21117.1"/>
    </source>
</evidence>
<evidence type="ECO:0000256" key="7">
    <source>
        <dbReference type="SAM" id="Phobius"/>
    </source>
</evidence>
<comment type="similarity">
    <text evidence="2">Belongs to the CPA3 antiporters (TC 2.A.63) subunit B family.</text>
</comment>
<evidence type="ECO:0000256" key="6">
    <source>
        <dbReference type="ARBA" id="ARBA00023136"/>
    </source>
</evidence>
<dbReference type="Proteomes" id="UP000830343">
    <property type="component" value="Chromosome"/>
</dbReference>
<organism evidence="9 10">
    <name type="scientific">Macrococcus armenti</name>
    <dbReference type="NCBI Taxonomy" id="2875764"/>
    <lineage>
        <taxon>Bacteria</taxon>
        <taxon>Bacillati</taxon>
        <taxon>Bacillota</taxon>
        <taxon>Bacilli</taxon>
        <taxon>Bacillales</taxon>
        <taxon>Staphylococcaceae</taxon>
        <taxon>Macrococcus</taxon>
    </lineage>
</organism>
<feature type="domain" description="Na+/H+ antiporter MnhB subunit-related protein" evidence="8">
    <location>
        <begin position="10"/>
        <end position="133"/>
    </location>
</feature>
<evidence type="ECO:0000313" key="10">
    <source>
        <dbReference type="Proteomes" id="UP000830343"/>
    </source>
</evidence>
<dbReference type="InterPro" id="IPR050622">
    <property type="entry name" value="CPA3_antiporter_subunitB"/>
</dbReference>
<keyword evidence="3" id="KW-1003">Cell membrane</keyword>
<keyword evidence="4 7" id="KW-0812">Transmembrane</keyword>
<accession>A0ABY3ZWD3</accession>
<dbReference type="NCBIfam" id="NF009223">
    <property type="entry name" value="PRK12573.1"/>
    <property type="match status" value="1"/>
</dbReference>
<reference evidence="9" key="2">
    <citation type="submission" date="2022-04" db="EMBL/GenBank/DDBJ databases">
        <title>Antimicrobial genetic elements in methicillin-resistant Macrococcus armenti.</title>
        <authorList>
            <person name="Keller J.E."/>
            <person name="Schwendener S."/>
            <person name="Pantucek R."/>
            <person name="Perreten V."/>
        </authorList>
    </citation>
    <scope>NUCLEOTIDE SEQUENCE</scope>
    <source>
        <strain evidence="9">CCM 2609</strain>
    </source>
</reference>
<reference evidence="9" key="1">
    <citation type="submission" date="2022-03" db="EMBL/GenBank/DDBJ databases">
        <authorList>
            <person name="Vrbovska V."/>
            <person name="Kovarovic V."/>
            <person name="Botka T."/>
            <person name="Pantucek R."/>
        </authorList>
    </citation>
    <scope>NUCLEOTIDE SEQUENCE</scope>
    <source>
        <strain evidence="9">CCM 2609</strain>
    </source>
</reference>
<evidence type="ECO:0000256" key="2">
    <source>
        <dbReference type="ARBA" id="ARBA00009425"/>
    </source>
</evidence>
<evidence type="ECO:0000256" key="5">
    <source>
        <dbReference type="ARBA" id="ARBA00022989"/>
    </source>
</evidence>
<keyword evidence="5 7" id="KW-1133">Transmembrane helix</keyword>
<name>A0ABY3ZWD3_9STAP</name>
<dbReference type="PANTHER" id="PTHR33932">
    <property type="entry name" value="NA(+)/H(+) ANTIPORTER SUBUNIT B"/>
    <property type="match status" value="1"/>
</dbReference>
<dbReference type="Pfam" id="PF04039">
    <property type="entry name" value="MnhB"/>
    <property type="match status" value="1"/>
</dbReference>
<proteinExistence type="inferred from homology"/>
<feature type="transmembrane region" description="Helical" evidence="7">
    <location>
        <begin position="9"/>
        <end position="30"/>
    </location>
</feature>
<comment type="subcellular location">
    <subcellularLocation>
        <location evidence="1">Cell membrane</location>
        <topology evidence="1">Multi-pass membrane protein</topology>
    </subcellularLocation>
</comment>
<keyword evidence="6 7" id="KW-0472">Membrane</keyword>
<evidence type="ECO:0000259" key="8">
    <source>
        <dbReference type="Pfam" id="PF04039"/>
    </source>
</evidence>
<dbReference type="InterPro" id="IPR007182">
    <property type="entry name" value="MnhB"/>
</dbReference>
<evidence type="ECO:0000256" key="1">
    <source>
        <dbReference type="ARBA" id="ARBA00004651"/>
    </source>
</evidence>
<gene>
    <name evidence="9" type="ORF">MRZ06_03300</name>
</gene>
<dbReference type="RefSeq" id="WP_224184279.1">
    <property type="nucleotide sequence ID" value="NZ_CP083592.1"/>
</dbReference>
<keyword evidence="10" id="KW-1185">Reference proteome</keyword>
<evidence type="ECO:0000256" key="4">
    <source>
        <dbReference type="ARBA" id="ARBA00022692"/>
    </source>
</evidence>
<dbReference type="PANTHER" id="PTHR33932:SF4">
    <property type="entry name" value="NA(+)_H(+) ANTIPORTER SUBUNIT B"/>
    <property type="match status" value="1"/>
</dbReference>